<keyword evidence="1" id="KW-0732">Signal</keyword>
<dbReference type="OrthoDB" id="1493282at2"/>
<evidence type="ECO:0000313" key="3">
    <source>
        <dbReference type="Proteomes" id="UP000216840"/>
    </source>
</evidence>
<sequence length="137" mass="15566">MKLNKVVLVTMLALSFSCNQKNNQIMEKTMKNPTYTFMSVSTAKPGKLDDLVRIAKAPTLKMDKKSDGLIAYQVSVDEGRNSVVVWATYDKKETLYNFLETKEGKEDHGENEDMESIIETFVMYDLEPVSGRLLSKE</sequence>
<comment type="caution">
    <text evidence="2">The sequence shown here is derived from an EMBL/GenBank/DDBJ whole genome shotgun (WGS) entry which is preliminary data.</text>
</comment>
<feature type="chain" id="PRO_5012560236" description="ABM domain-containing protein" evidence="1">
    <location>
        <begin position="21"/>
        <end position="137"/>
    </location>
</feature>
<dbReference type="Gene3D" id="3.30.70.100">
    <property type="match status" value="1"/>
</dbReference>
<dbReference type="PROSITE" id="PS51257">
    <property type="entry name" value="PROKAR_LIPOPROTEIN"/>
    <property type="match status" value="1"/>
</dbReference>
<dbReference type="EMBL" id="NGJN01000005">
    <property type="protein sequence ID" value="OZV68018.1"/>
    <property type="molecule type" value="Genomic_DNA"/>
</dbReference>
<dbReference type="SUPFAM" id="SSF54909">
    <property type="entry name" value="Dimeric alpha+beta barrel"/>
    <property type="match status" value="1"/>
</dbReference>
<feature type="signal peptide" evidence="1">
    <location>
        <begin position="1"/>
        <end position="20"/>
    </location>
</feature>
<evidence type="ECO:0000313" key="2">
    <source>
        <dbReference type="EMBL" id="OZV68018.1"/>
    </source>
</evidence>
<reference evidence="2 3" key="1">
    <citation type="submission" date="2017-05" db="EMBL/GenBank/DDBJ databases">
        <title>The draft genome sequence of Idiomarina salinarum WNB302.</title>
        <authorList>
            <person name="Sun Y."/>
            <person name="Chen B."/>
            <person name="Du Z."/>
        </authorList>
    </citation>
    <scope>NUCLEOTIDE SEQUENCE [LARGE SCALE GENOMIC DNA]</scope>
    <source>
        <strain evidence="2 3">WNB302</strain>
    </source>
</reference>
<evidence type="ECO:0008006" key="4">
    <source>
        <dbReference type="Google" id="ProtNLM"/>
    </source>
</evidence>
<evidence type="ECO:0000256" key="1">
    <source>
        <dbReference type="SAM" id="SignalP"/>
    </source>
</evidence>
<keyword evidence="3" id="KW-1185">Reference proteome</keyword>
<dbReference type="RefSeq" id="WP_094968607.1">
    <property type="nucleotide sequence ID" value="NZ_NGJN01000005.1"/>
</dbReference>
<accession>A0A265URT1</accession>
<name>A0A265URT1_9FLAO</name>
<protein>
    <recommendedName>
        <fullName evidence="4">ABM domain-containing protein</fullName>
    </recommendedName>
</protein>
<dbReference type="Proteomes" id="UP000216840">
    <property type="component" value="Unassembled WGS sequence"/>
</dbReference>
<dbReference type="InterPro" id="IPR011008">
    <property type="entry name" value="Dimeric_a/b-barrel"/>
</dbReference>
<organism evidence="2 3">
    <name type="scientific">Winogradskyella aurantia</name>
    <dbReference type="NCBI Taxonomy" id="1915063"/>
    <lineage>
        <taxon>Bacteria</taxon>
        <taxon>Pseudomonadati</taxon>
        <taxon>Bacteroidota</taxon>
        <taxon>Flavobacteriia</taxon>
        <taxon>Flavobacteriales</taxon>
        <taxon>Flavobacteriaceae</taxon>
        <taxon>Winogradskyella</taxon>
    </lineage>
</organism>
<dbReference type="AlphaFoldDB" id="A0A265URT1"/>
<proteinExistence type="predicted"/>
<gene>
    <name evidence="2" type="ORF">CA834_10225</name>
</gene>